<reference evidence="1 2" key="1">
    <citation type="submission" date="2020-08" db="EMBL/GenBank/DDBJ databases">
        <title>Genomic Encyclopedia of Type Strains, Phase IV (KMG-V): Genome sequencing to study the core and pangenomes of soil and plant-associated prokaryotes.</title>
        <authorList>
            <person name="Whitman W."/>
        </authorList>
    </citation>
    <scope>NUCLEOTIDE SEQUENCE [LARGE SCALE GENOMIC DNA]</scope>
    <source>
        <strain evidence="1 2">SEMIA 4011</strain>
    </source>
</reference>
<protein>
    <submittedName>
        <fullName evidence="1">Uncharacterized protein</fullName>
    </submittedName>
</protein>
<dbReference type="Proteomes" id="UP000517187">
    <property type="component" value="Unassembled WGS sequence"/>
</dbReference>
<sequence length="31" mass="3634">MNKLTMPYPHARRGMPRSFLSTMICGREVRP</sequence>
<accession>A0A7W9ZTZ7</accession>
<dbReference type="AlphaFoldDB" id="A0A7W9ZTZ7"/>
<evidence type="ECO:0000313" key="2">
    <source>
        <dbReference type="Proteomes" id="UP000517187"/>
    </source>
</evidence>
<organism evidence="1 2">
    <name type="scientific">Rhizobium leguminosarum</name>
    <dbReference type="NCBI Taxonomy" id="384"/>
    <lineage>
        <taxon>Bacteria</taxon>
        <taxon>Pseudomonadati</taxon>
        <taxon>Pseudomonadota</taxon>
        <taxon>Alphaproteobacteria</taxon>
        <taxon>Hyphomicrobiales</taxon>
        <taxon>Rhizobiaceae</taxon>
        <taxon>Rhizobium/Agrobacterium group</taxon>
        <taxon>Rhizobium</taxon>
    </lineage>
</organism>
<dbReference type="EMBL" id="JACIIJ010000006">
    <property type="protein sequence ID" value="MBB6222128.1"/>
    <property type="molecule type" value="Genomic_DNA"/>
</dbReference>
<comment type="caution">
    <text evidence="1">The sequence shown here is derived from an EMBL/GenBank/DDBJ whole genome shotgun (WGS) entry which is preliminary data.</text>
</comment>
<gene>
    <name evidence="1" type="ORF">GGE66_003107</name>
</gene>
<evidence type="ECO:0000313" key="1">
    <source>
        <dbReference type="EMBL" id="MBB6222128.1"/>
    </source>
</evidence>
<proteinExistence type="predicted"/>
<name>A0A7W9ZTZ7_RHILE</name>